<proteinExistence type="predicted"/>
<keyword evidence="2" id="KW-1185">Reference proteome</keyword>
<evidence type="ECO:0000313" key="1">
    <source>
        <dbReference type="EMBL" id="SDX14522.1"/>
    </source>
</evidence>
<dbReference type="Pfam" id="PF09388">
    <property type="entry name" value="SpoOE-like"/>
    <property type="match status" value="1"/>
</dbReference>
<sequence length="58" mass="7143">MCHEYLLEELKSEIEVKREKLNNLILREVSKEEVLKFSVELDKLIHKYYKYSNKKNEQ</sequence>
<dbReference type="InterPro" id="IPR018540">
    <property type="entry name" value="Spo0E-like"/>
</dbReference>
<dbReference type="InterPro" id="IPR037208">
    <property type="entry name" value="Spo0E-like_sf"/>
</dbReference>
<name>A0A1H2ZAN0_9FIRM</name>
<gene>
    <name evidence="1" type="ORF">SAMN05660923_01779</name>
</gene>
<dbReference type="Gene3D" id="4.10.280.10">
    <property type="entry name" value="Helix-loop-helix DNA-binding domain"/>
    <property type="match status" value="1"/>
</dbReference>
<protein>
    <submittedName>
        <fullName evidence="1">Spo0E like sporulation regulatory protein</fullName>
    </submittedName>
</protein>
<organism evidence="1 2">
    <name type="scientific">Tepidimicrobium xylanilyticum</name>
    <dbReference type="NCBI Taxonomy" id="1123352"/>
    <lineage>
        <taxon>Bacteria</taxon>
        <taxon>Bacillati</taxon>
        <taxon>Bacillota</taxon>
        <taxon>Tissierellia</taxon>
        <taxon>Tissierellales</taxon>
        <taxon>Tepidimicrobiaceae</taxon>
        <taxon>Tepidimicrobium</taxon>
    </lineage>
</organism>
<reference evidence="1 2" key="1">
    <citation type="submission" date="2016-10" db="EMBL/GenBank/DDBJ databases">
        <authorList>
            <person name="de Groot N.N."/>
        </authorList>
    </citation>
    <scope>NUCLEOTIDE SEQUENCE [LARGE SCALE GENOMIC DNA]</scope>
    <source>
        <strain evidence="1 2">DSM 23310</strain>
    </source>
</reference>
<dbReference type="Proteomes" id="UP000198828">
    <property type="component" value="Unassembled WGS sequence"/>
</dbReference>
<dbReference type="InterPro" id="IPR036638">
    <property type="entry name" value="HLH_DNA-bd_sf"/>
</dbReference>
<dbReference type="SUPFAM" id="SSF140500">
    <property type="entry name" value="BAS1536-like"/>
    <property type="match status" value="1"/>
</dbReference>
<dbReference type="GO" id="GO:0046983">
    <property type="term" value="F:protein dimerization activity"/>
    <property type="evidence" value="ECO:0007669"/>
    <property type="project" value="InterPro"/>
</dbReference>
<dbReference type="RefSeq" id="WP_143035269.1">
    <property type="nucleotide sequence ID" value="NZ_FNNG01000007.1"/>
</dbReference>
<evidence type="ECO:0000313" key="2">
    <source>
        <dbReference type="Proteomes" id="UP000198828"/>
    </source>
</evidence>
<dbReference type="OrthoDB" id="1707852at2"/>
<dbReference type="AlphaFoldDB" id="A0A1H2ZAN0"/>
<dbReference type="EMBL" id="FNNG01000007">
    <property type="protein sequence ID" value="SDX14522.1"/>
    <property type="molecule type" value="Genomic_DNA"/>
</dbReference>
<accession>A0A1H2ZAN0</accession>
<dbReference type="GO" id="GO:0043937">
    <property type="term" value="P:regulation of sporulation"/>
    <property type="evidence" value="ECO:0007669"/>
    <property type="project" value="InterPro"/>
</dbReference>